<comment type="caution">
    <text evidence="1">The sequence shown here is derived from an EMBL/GenBank/DDBJ whole genome shotgun (WGS) entry which is preliminary data.</text>
</comment>
<keyword evidence="2" id="KW-1185">Reference proteome</keyword>
<name>A0ABU7STU8_9LACO</name>
<evidence type="ECO:0000313" key="2">
    <source>
        <dbReference type="Proteomes" id="UP001335665"/>
    </source>
</evidence>
<dbReference type="EMBL" id="JAQSFA010000015">
    <property type="protein sequence ID" value="MEE6701498.1"/>
    <property type="molecule type" value="Genomic_DNA"/>
</dbReference>
<dbReference type="RefSeq" id="WP_331192111.1">
    <property type="nucleotide sequence ID" value="NZ_JAQSEO010000013.1"/>
</dbReference>
<dbReference type="Proteomes" id="UP001335665">
    <property type="component" value="Unassembled WGS sequence"/>
</dbReference>
<sequence length="304" mass="34160">MVNNDNDTMIEDIHFHIRGNGFDPSDGYNLKYLLSSLNSVQNIIEKTYTFLSDKERFTNADEDNLKINIKDIKPGSFQADLQILMGSVVLPLTPLLQMNDPKQLWNLVTECYKYVHNLLKAKSKGEKLKVENSNSDGTITVINKGSGNVTVYPAVVPELSKKLSPNFNQLNSLISNQGPVSDISICDSKNEDKIIQVDQGTSKYFVKQTSIDDEVQIVSGIIYKIDATKFTGNINVKKGNALIRSGKYKFSFIDKEEFTIDDIKDILMSETEFRCLAKTKLDPSNLKEDVVELKIMKIENSKAA</sequence>
<organism evidence="1 2">
    <name type="scientific">Limosilactobacillus pontis</name>
    <dbReference type="NCBI Taxonomy" id="35787"/>
    <lineage>
        <taxon>Bacteria</taxon>
        <taxon>Bacillati</taxon>
        <taxon>Bacillota</taxon>
        <taxon>Bacilli</taxon>
        <taxon>Lactobacillales</taxon>
        <taxon>Lactobacillaceae</taxon>
        <taxon>Limosilactobacillus</taxon>
    </lineage>
</organism>
<proteinExistence type="predicted"/>
<gene>
    <name evidence="1" type="ORF">PS396_06780</name>
</gene>
<reference evidence="1 2" key="1">
    <citation type="submission" date="2023-02" db="EMBL/GenBank/DDBJ databases">
        <title>The predominant lactic acid bacteria and yeasts involved in the spontaneous fermentation of millet during the production of the traditional porridge Hausa koko in Ghana.</title>
        <authorList>
            <person name="Atter A."/>
            <person name="Diaz M."/>
        </authorList>
    </citation>
    <scope>NUCLEOTIDE SEQUENCE [LARGE SCALE GENOMIC DNA]</scope>
    <source>
        <strain evidence="1 2">FI11552</strain>
    </source>
</reference>
<protein>
    <submittedName>
        <fullName evidence="1">Uncharacterized protein</fullName>
    </submittedName>
</protein>
<evidence type="ECO:0000313" key="1">
    <source>
        <dbReference type="EMBL" id="MEE6701498.1"/>
    </source>
</evidence>
<accession>A0ABU7STU8</accession>